<feature type="transmembrane region" description="Helical" evidence="5">
    <location>
        <begin position="209"/>
        <end position="235"/>
    </location>
</feature>
<comment type="caution">
    <text evidence="8">The sequence shown here is derived from an EMBL/GenBank/DDBJ whole genome shotgun (WGS) entry which is preliminary data.</text>
</comment>
<dbReference type="PANTHER" id="PTHR36834">
    <property type="entry name" value="MEMBRANE PROTEIN-RELATED"/>
    <property type="match status" value="1"/>
</dbReference>
<feature type="transmembrane region" description="Helical" evidence="5">
    <location>
        <begin position="241"/>
        <end position="265"/>
    </location>
</feature>
<gene>
    <name evidence="8" type="ORF">IAA69_08110</name>
</gene>
<dbReference type="InterPro" id="IPR006976">
    <property type="entry name" value="VanZ-like"/>
</dbReference>
<dbReference type="Pfam" id="PF04892">
    <property type="entry name" value="VanZ"/>
    <property type="match status" value="1"/>
</dbReference>
<keyword evidence="2 5" id="KW-0812">Transmembrane</keyword>
<feature type="transmembrane region" description="Helical" evidence="5">
    <location>
        <begin position="50"/>
        <end position="68"/>
    </location>
</feature>
<evidence type="ECO:0000313" key="9">
    <source>
        <dbReference type="Proteomes" id="UP000824261"/>
    </source>
</evidence>
<sequence length="339" mass="35992">MGFLARFFSSYSESFTAAMLAWPFASFALTLPILALLYHRDGRIRLLSAAGAYLSVLYLLGLVCFTLYPLPEGDSGPGITYGLDPIWNPLHFVDDIAADGMPAVAQLVANVALFVPFGFIANRGLRLGMPASVALGFLASLCIEIAQLTGLFGIYPYAYRTFETTDLATNTLGALCGWMLARASLRVLPDSGRLASATVTSSPGIVRRSVAFCIDMTLAAIASAIAGSGLLFLFYALGGSLASAASLPALAFLGTAAVLVVEVAVPWAHGGQTPGGAFVRMTCETCERQGARRAAFYAVRTFVILCAVGLPGIEPRLTLVPLVCLAFYLFKRQMPYDLI</sequence>
<evidence type="ECO:0000259" key="6">
    <source>
        <dbReference type="Pfam" id="PF04892"/>
    </source>
</evidence>
<keyword evidence="4 5" id="KW-0472">Membrane</keyword>
<evidence type="ECO:0000259" key="7">
    <source>
        <dbReference type="Pfam" id="PF06271"/>
    </source>
</evidence>
<accession>A0A9D1A122</accession>
<dbReference type="Proteomes" id="UP000824261">
    <property type="component" value="Unassembled WGS sequence"/>
</dbReference>
<reference evidence="8" key="1">
    <citation type="submission" date="2020-10" db="EMBL/GenBank/DDBJ databases">
        <authorList>
            <person name="Gilroy R."/>
        </authorList>
    </citation>
    <scope>NUCLEOTIDE SEQUENCE</scope>
    <source>
        <strain evidence="8">ChiGjej1B1-2707</strain>
    </source>
</reference>
<dbReference type="AlphaFoldDB" id="A0A9D1A122"/>
<feature type="transmembrane region" description="Helical" evidence="5">
    <location>
        <begin position="302"/>
        <end position="330"/>
    </location>
</feature>
<feature type="domain" description="RDD" evidence="7">
    <location>
        <begin position="203"/>
        <end position="333"/>
    </location>
</feature>
<comment type="subcellular location">
    <subcellularLocation>
        <location evidence="1">Membrane</location>
        <topology evidence="1">Multi-pass membrane protein</topology>
    </subcellularLocation>
</comment>
<dbReference type="InterPro" id="IPR010432">
    <property type="entry name" value="RDD"/>
</dbReference>
<protein>
    <submittedName>
        <fullName evidence="8">VanZ family protein</fullName>
    </submittedName>
</protein>
<dbReference type="Pfam" id="PF06271">
    <property type="entry name" value="RDD"/>
    <property type="match status" value="1"/>
</dbReference>
<feature type="transmembrane region" description="Helical" evidence="5">
    <location>
        <begin position="20"/>
        <end position="38"/>
    </location>
</feature>
<evidence type="ECO:0000313" key="8">
    <source>
        <dbReference type="EMBL" id="HIR02205.1"/>
    </source>
</evidence>
<evidence type="ECO:0000256" key="1">
    <source>
        <dbReference type="ARBA" id="ARBA00004141"/>
    </source>
</evidence>
<keyword evidence="3 5" id="KW-1133">Transmembrane helix</keyword>
<dbReference type="PANTHER" id="PTHR36834:SF1">
    <property type="entry name" value="INTEGRAL MEMBRANE PROTEIN"/>
    <property type="match status" value="1"/>
</dbReference>
<proteinExistence type="predicted"/>
<evidence type="ECO:0000256" key="2">
    <source>
        <dbReference type="ARBA" id="ARBA00022692"/>
    </source>
</evidence>
<name>A0A9D1A122_9ACTN</name>
<evidence type="ECO:0000256" key="3">
    <source>
        <dbReference type="ARBA" id="ARBA00022989"/>
    </source>
</evidence>
<dbReference type="GO" id="GO:0016020">
    <property type="term" value="C:membrane"/>
    <property type="evidence" value="ECO:0007669"/>
    <property type="project" value="UniProtKB-SubCell"/>
</dbReference>
<evidence type="ECO:0000256" key="4">
    <source>
        <dbReference type="ARBA" id="ARBA00023136"/>
    </source>
</evidence>
<feature type="transmembrane region" description="Helical" evidence="5">
    <location>
        <begin position="133"/>
        <end position="155"/>
    </location>
</feature>
<evidence type="ECO:0000256" key="5">
    <source>
        <dbReference type="SAM" id="Phobius"/>
    </source>
</evidence>
<reference evidence="8" key="2">
    <citation type="journal article" date="2021" name="PeerJ">
        <title>Extensive microbial diversity within the chicken gut microbiome revealed by metagenomics and culture.</title>
        <authorList>
            <person name="Gilroy R."/>
            <person name="Ravi A."/>
            <person name="Getino M."/>
            <person name="Pursley I."/>
            <person name="Horton D.L."/>
            <person name="Alikhan N.F."/>
            <person name="Baker D."/>
            <person name="Gharbi K."/>
            <person name="Hall N."/>
            <person name="Watson M."/>
            <person name="Adriaenssens E.M."/>
            <person name="Foster-Nyarko E."/>
            <person name="Jarju S."/>
            <person name="Secka A."/>
            <person name="Antonio M."/>
            <person name="Oren A."/>
            <person name="Chaudhuri R.R."/>
            <person name="La Ragione R."/>
            <person name="Hildebrand F."/>
            <person name="Pallen M.J."/>
        </authorList>
    </citation>
    <scope>NUCLEOTIDE SEQUENCE</scope>
    <source>
        <strain evidence="8">ChiGjej1B1-2707</strain>
    </source>
</reference>
<organism evidence="8 9">
    <name type="scientific">Candidatus Aveggerthella stercoripullorum</name>
    <dbReference type="NCBI Taxonomy" id="2840688"/>
    <lineage>
        <taxon>Bacteria</taxon>
        <taxon>Bacillati</taxon>
        <taxon>Actinomycetota</taxon>
        <taxon>Coriobacteriia</taxon>
        <taxon>Eggerthellales</taxon>
        <taxon>Eggerthellaceae</taxon>
        <taxon>Eggerthellaceae incertae sedis</taxon>
        <taxon>Candidatus Aveggerthella</taxon>
    </lineage>
</organism>
<dbReference type="EMBL" id="DVGB01000098">
    <property type="protein sequence ID" value="HIR02205.1"/>
    <property type="molecule type" value="Genomic_DNA"/>
</dbReference>
<dbReference type="InterPro" id="IPR053150">
    <property type="entry name" value="Teicoplanin_resist-assoc"/>
</dbReference>
<feature type="domain" description="VanZ-like" evidence="6">
    <location>
        <begin position="56"/>
        <end position="182"/>
    </location>
</feature>